<keyword evidence="1" id="KW-0732">Signal</keyword>
<protein>
    <recommendedName>
        <fullName evidence="2">Bacterial repeat domain-containing protein</fullName>
    </recommendedName>
</protein>
<dbReference type="InterPro" id="IPR013783">
    <property type="entry name" value="Ig-like_fold"/>
</dbReference>
<dbReference type="RefSeq" id="WP_097016112.1">
    <property type="nucleotide sequence ID" value="NZ_OBDZ01000001.1"/>
</dbReference>
<dbReference type="Proteomes" id="UP000219573">
    <property type="component" value="Unassembled WGS sequence"/>
</dbReference>
<proteinExistence type="predicted"/>
<dbReference type="PROSITE" id="PS51257">
    <property type="entry name" value="PROKAR_LIPOPROTEIN"/>
    <property type="match status" value="1"/>
</dbReference>
<dbReference type="Pfam" id="PF18998">
    <property type="entry name" value="Flg_new_2"/>
    <property type="match status" value="1"/>
</dbReference>
<dbReference type="EMBL" id="OBDZ01000001">
    <property type="protein sequence ID" value="SNY05478.1"/>
    <property type="molecule type" value="Genomic_DNA"/>
</dbReference>
<feature type="domain" description="Bacterial repeat" evidence="2">
    <location>
        <begin position="38"/>
        <end position="109"/>
    </location>
</feature>
<name>A0A285F2G4_9FIRM</name>
<dbReference type="AlphaFoldDB" id="A0A285F2G4"/>
<evidence type="ECO:0000259" key="2">
    <source>
        <dbReference type="Pfam" id="PF18998"/>
    </source>
</evidence>
<sequence>MRINAKLLLLLSLIVSATLVVGCSSESLDELREDKVNLTIEIEGEGNVKDFSQGVHQLDKDAKIALEAIADEGQGYEFSEWKGEVTNKSSATTTILMDKDKIVTAVFVKHNEAIVETAEELNQAITNESVTDIILAKDITANVSATRLVNINFAGYTITGNISFNTSDSGILKLSGEGTITGDLIIATPNATVNNDATINGTTNIEDSSVIASIQGLVSIQGTSTQSFNNTGELGDVNIKLAGYFFKNRAGSKVENLNVESNNVVVENDGSEVTNINVKGQGASVSNKNGSKVVGKIEVSGDDAAVENDSSEIVEISVNAAGAKVSNKKTITKKITVGVNADGAEVDNEDSTIGDADDADSGIEIKAPNVKLRNKAGSKITGKINVSNSAIGAEVENEDSQVSEVSVDALGAKVRNKAGTTVTGRINVTADNAEIENEGTVENPVEVAEVNVNAAGVKVRNKVGSKVTGKISLGDNASNAEIENSGEVQNLELSDNSKDSATVVNEGEGQVKKANVEIYIVAITELEVIVEKGTEINLPGSITPKKLDTNGLSNGNPVQVAWENAAGTSLGNGAIKVIADEIEDRIYIGKITLPNNRVVSIKFKVNIKSEIPVDIELQDGPAQVTGVTASLDTNGDVKLNWNSVEDAAYYFVYRSESADIDTARRIADIDDTMYIDTEVTSGSYYYWIEAYNVHSLASQMSTNTFIEVK</sequence>
<reference evidence="4" key="1">
    <citation type="submission" date="2017-09" db="EMBL/GenBank/DDBJ databases">
        <authorList>
            <person name="Varghese N."/>
            <person name="Submissions S."/>
        </authorList>
    </citation>
    <scope>NUCLEOTIDE SEQUENCE [LARGE SCALE GENOMIC DNA]</scope>
    <source>
        <strain evidence="4">MSL47</strain>
    </source>
</reference>
<gene>
    <name evidence="3" type="ORF">SAMN06265827_10165</name>
</gene>
<accession>A0A285F2G4</accession>
<feature type="signal peptide" evidence="1">
    <location>
        <begin position="1"/>
        <end position="17"/>
    </location>
</feature>
<evidence type="ECO:0000256" key="1">
    <source>
        <dbReference type="SAM" id="SignalP"/>
    </source>
</evidence>
<keyword evidence="4" id="KW-1185">Reference proteome</keyword>
<dbReference type="InterPro" id="IPR044060">
    <property type="entry name" value="Bacterial_rp_domain"/>
</dbReference>
<evidence type="ECO:0000313" key="3">
    <source>
        <dbReference type="EMBL" id="SNY05478.1"/>
    </source>
</evidence>
<dbReference type="SUPFAM" id="SSF49265">
    <property type="entry name" value="Fibronectin type III"/>
    <property type="match status" value="1"/>
</dbReference>
<feature type="chain" id="PRO_5039144060" description="Bacterial repeat domain-containing protein" evidence="1">
    <location>
        <begin position="18"/>
        <end position="709"/>
    </location>
</feature>
<evidence type="ECO:0000313" key="4">
    <source>
        <dbReference type="Proteomes" id="UP000219573"/>
    </source>
</evidence>
<organism evidence="3 4">
    <name type="scientific">Orenia metallireducens</name>
    <dbReference type="NCBI Taxonomy" id="1413210"/>
    <lineage>
        <taxon>Bacteria</taxon>
        <taxon>Bacillati</taxon>
        <taxon>Bacillota</taxon>
        <taxon>Clostridia</taxon>
        <taxon>Halanaerobiales</taxon>
        <taxon>Halobacteroidaceae</taxon>
        <taxon>Orenia</taxon>
    </lineage>
</organism>
<dbReference type="Gene3D" id="2.60.40.10">
    <property type="entry name" value="Immunoglobulins"/>
    <property type="match status" value="1"/>
</dbReference>
<dbReference type="OrthoDB" id="2051435at2"/>
<dbReference type="InterPro" id="IPR036116">
    <property type="entry name" value="FN3_sf"/>
</dbReference>